<sequence>MEYLYEATKQGREENFTSYLARADDFHAQYGLEKPYFGWKVVSGLKDQHKSQIISFHMRQGMKADYLTARKIKPYLR</sequence>
<reference evidence="1" key="1">
    <citation type="journal article" date="2023" name="IMA Fungus">
        <title>Comparative genomic study of the Penicillium genus elucidates a diverse pangenome and 15 lateral gene transfer events.</title>
        <authorList>
            <person name="Petersen C."/>
            <person name="Sorensen T."/>
            <person name="Nielsen M.R."/>
            <person name="Sondergaard T.E."/>
            <person name="Sorensen J.L."/>
            <person name="Fitzpatrick D.A."/>
            <person name="Frisvad J.C."/>
            <person name="Nielsen K.L."/>
        </authorList>
    </citation>
    <scope>NUCLEOTIDE SEQUENCE</scope>
    <source>
        <strain evidence="1">IBT 15450</strain>
    </source>
</reference>
<accession>A0AAD6N4D0</accession>
<proteinExistence type="predicted"/>
<evidence type="ECO:0000313" key="1">
    <source>
        <dbReference type="EMBL" id="KAJ6027491.1"/>
    </source>
</evidence>
<dbReference type="EMBL" id="JAQJZL010000015">
    <property type="protein sequence ID" value="KAJ6027491.1"/>
    <property type="molecule type" value="Genomic_DNA"/>
</dbReference>
<dbReference type="Proteomes" id="UP001219568">
    <property type="component" value="Unassembled WGS sequence"/>
</dbReference>
<protein>
    <submittedName>
        <fullName evidence="1">Uncharacterized protein</fullName>
    </submittedName>
</protein>
<name>A0AAD6N4D0_PENCN</name>
<comment type="caution">
    <text evidence="1">The sequence shown here is derived from an EMBL/GenBank/DDBJ whole genome shotgun (WGS) entry which is preliminary data.</text>
</comment>
<dbReference type="AlphaFoldDB" id="A0AAD6N4D0"/>
<organism evidence="1 2">
    <name type="scientific">Penicillium canescens</name>
    <dbReference type="NCBI Taxonomy" id="5083"/>
    <lineage>
        <taxon>Eukaryota</taxon>
        <taxon>Fungi</taxon>
        <taxon>Dikarya</taxon>
        <taxon>Ascomycota</taxon>
        <taxon>Pezizomycotina</taxon>
        <taxon>Eurotiomycetes</taxon>
        <taxon>Eurotiomycetidae</taxon>
        <taxon>Eurotiales</taxon>
        <taxon>Aspergillaceae</taxon>
        <taxon>Penicillium</taxon>
    </lineage>
</organism>
<reference evidence="1" key="2">
    <citation type="submission" date="2023-01" db="EMBL/GenBank/DDBJ databases">
        <authorList>
            <person name="Petersen C."/>
        </authorList>
    </citation>
    <scope>NUCLEOTIDE SEQUENCE</scope>
    <source>
        <strain evidence="1">IBT 15450</strain>
    </source>
</reference>
<gene>
    <name evidence="1" type="ORF">N7460_012308</name>
</gene>
<keyword evidence="2" id="KW-1185">Reference proteome</keyword>
<evidence type="ECO:0000313" key="2">
    <source>
        <dbReference type="Proteomes" id="UP001219568"/>
    </source>
</evidence>